<dbReference type="InterPro" id="IPR036397">
    <property type="entry name" value="RNaseH_sf"/>
</dbReference>
<dbReference type="GO" id="GO:0015074">
    <property type="term" value="P:DNA integration"/>
    <property type="evidence" value="ECO:0007669"/>
    <property type="project" value="InterPro"/>
</dbReference>
<feature type="domain" description="Integrase catalytic" evidence="2">
    <location>
        <begin position="90"/>
        <end position="162"/>
    </location>
</feature>
<dbReference type="GO" id="GO:0003676">
    <property type="term" value="F:nucleic acid binding"/>
    <property type="evidence" value="ECO:0007669"/>
    <property type="project" value="InterPro"/>
</dbReference>
<evidence type="ECO:0000313" key="4">
    <source>
        <dbReference type="Proteomes" id="UP000077381"/>
    </source>
</evidence>
<comment type="caution">
    <text evidence="3">The sequence shown here is derived from an EMBL/GenBank/DDBJ whole genome shotgun (WGS) entry which is preliminary data.</text>
</comment>
<dbReference type="EMBL" id="LOHS01000156">
    <property type="protein sequence ID" value="OAH10244.1"/>
    <property type="molecule type" value="Genomic_DNA"/>
</dbReference>
<name>A0A177HJ51_9ACTN</name>
<accession>A0A177HJ51</accession>
<proteinExistence type="predicted"/>
<dbReference type="SUPFAM" id="SSF46689">
    <property type="entry name" value="Homeodomain-like"/>
    <property type="match status" value="1"/>
</dbReference>
<dbReference type="SUPFAM" id="SSF53098">
    <property type="entry name" value="Ribonuclease H-like"/>
    <property type="match status" value="1"/>
</dbReference>
<evidence type="ECO:0000313" key="3">
    <source>
        <dbReference type="EMBL" id="OAH10244.1"/>
    </source>
</evidence>
<protein>
    <submittedName>
        <fullName evidence="3">Integrase core domain protein</fullName>
    </submittedName>
</protein>
<dbReference type="PROSITE" id="PS50994">
    <property type="entry name" value="INTEGRASE"/>
    <property type="match status" value="1"/>
</dbReference>
<dbReference type="Pfam" id="PF00665">
    <property type="entry name" value="rve"/>
    <property type="match status" value="1"/>
</dbReference>
<dbReference type="InterPro" id="IPR012337">
    <property type="entry name" value="RNaseH-like_sf"/>
</dbReference>
<dbReference type="STRING" id="1716141.STSP_65000"/>
<gene>
    <name evidence="3" type="ORF">STSP_65000</name>
</gene>
<dbReference type="Gene3D" id="3.30.420.10">
    <property type="entry name" value="Ribonuclease H-like superfamily/Ribonuclease H"/>
    <property type="match status" value="1"/>
</dbReference>
<organism evidence="3 4">
    <name type="scientific">Streptomyces jeddahensis</name>
    <dbReference type="NCBI Taxonomy" id="1716141"/>
    <lineage>
        <taxon>Bacteria</taxon>
        <taxon>Bacillati</taxon>
        <taxon>Actinomycetota</taxon>
        <taxon>Actinomycetes</taxon>
        <taxon>Kitasatosporales</taxon>
        <taxon>Streptomycetaceae</taxon>
        <taxon>Streptomyces</taxon>
    </lineage>
</organism>
<keyword evidence="1" id="KW-0175">Coiled coil</keyword>
<dbReference type="InterPro" id="IPR009057">
    <property type="entry name" value="Homeodomain-like_sf"/>
</dbReference>
<dbReference type="AlphaFoldDB" id="A0A177HJ51"/>
<keyword evidence="4" id="KW-1185">Reference proteome</keyword>
<evidence type="ECO:0000256" key="1">
    <source>
        <dbReference type="SAM" id="Coils"/>
    </source>
</evidence>
<dbReference type="Proteomes" id="UP000077381">
    <property type="component" value="Unassembled WGS sequence"/>
</dbReference>
<dbReference type="InterPro" id="IPR001584">
    <property type="entry name" value="Integrase_cat-core"/>
</dbReference>
<dbReference type="InterPro" id="IPR036388">
    <property type="entry name" value="WH-like_DNA-bd_sf"/>
</dbReference>
<dbReference type="PANTHER" id="PTHR46889">
    <property type="entry name" value="TRANSPOSASE INSF FOR INSERTION SEQUENCE IS3B-RELATED"/>
    <property type="match status" value="1"/>
</dbReference>
<reference evidence="3 4" key="1">
    <citation type="submission" date="2015-12" db="EMBL/GenBank/DDBJ databases">
        <title>Genome sequence of Streptomyces sp. G25.</title>
        <authorList>
            <person name="Poehlein A."/>
            <person name="Roettig A."/>
            <person name="Hiessl S."/>
            <person name="Hauschild P."/>
            <person name="Schauer J."/>
            <person name="Madkour M.H."/>
            <person name="Al-Ansari A.M."/>
            <person name="Almakishah N.H."/>
            <person name="Steinbuechel A."/>
            <person name="Daniel R."/>
        </authorList>
    </citation>
    <scope>NUCLEOTIDE SEQUENCE [LARGE SCALE GENOMIC DNA]</scope>
    <source>
        <strain evidence="4">G25(2015)</strain>
    </source>
</reference>
<dbReference type="PATRIC" id="fig|1716141.3.peg.6854"/>
<feature type="coiled-coil region" evidence="1">
    <location>
        <begin position="66"/>
        <end position="93"/>
    </location>
</feature>
<sequence length="162" mass="17952">MARPSPYPAELRERAVRMVAEIRPNYPTEWAAMKAVVAKLVIGAAETVRTWVHKAEVDGGQRPGVTSEEAAEIKRLRAENAELRRANEITASRPNENERWVADFTYVATWSSIVYVAFVVDVFSRAVVGWSASTSKRAKLVLDALDIALWRRDRAGTAAGPS</sequence>
<dbReference type="PANTHER" id="PTHR46889:SF4">
    <property type="entry name" value="TRANSPOSASE INSO FOR INSERTION SEQUENCE ELEMENT IS911B-RELATED"/>
    <property type="match status" value="1"/>
</dbReference>
<evidence type="ECO:0000259" key="2">
    <source>
        <dbReference type="PROSITE" id="PS50994"/>
    </source>
</evidence>
<dbReference type="InterPro" id="IPR050900">
    <property type="entry name" value="Transposase_IS3/IS150/IS904"/>
</dbReference>
<dbReference type="Gene3D" id="1.10.10.10">
    <property type="entry name" value="Winged helix-like DNA-binding domain superfamily/Winged helix DNA-binding domain"/>
    <property type="match status" value="1"/>
</dbReference>